<evidence type="ECO:0000256" key="4">
    <source>
        <dbReference type="PROSITE-ProRule" id="PRU00509"/>
    </source>
</evidence>
<dbReference type="AlphaFoldDB" id="A0ABD0XXR4"/>
<feature type="compositionally biased region" description="Acidic residues" evidence="5">
    <location>
        <begin position="112"/>
        <end position="121"/>
    </location>
</feature>
<evidence type="ECO:0000259" key="6">
    <source>
        <dbReference type="PROSITE" id="PS50982"/>
    </source>
</evidence>
<feature type="compositionally biased region" description="Basic and acidic residues" evidence="5">
    <location>
        <begin position="573"/>
        <end position="583"/>
    </location>
</feature>
<keyword evidence="3" id="KW-0862">Zinc</keyword>
<keyword evidence="2 4" id="KW-0863">Zinc-finger</keyword>
<name>A0ABD0XXR4_UMBPY</name>
<feature type="region of interest" description="Disordered" evidence="5">
    <location>
        <begin position="226"/>
        <end position="273"/>
    </location>
</feature>
<feature type="compositionally biased region" description="Acidic residues" evidence="5">
    <location>
        <begin position="598"/>
        <end position="607"/>
    </location>
</feature>
<dbReference type="Proteomes" id="UP001557470">
    <property type="component" value="Unassembled WGS sequence"/>
</dbReference>
<feature type="domain" description="CXXC-type" evidence="7">
    <location>
        <begin position="682"/>
        <end position="729"/>
    </location>
</feature>
<reference evidence="8 9" key="1">
    <citation type="submission" date="2024-06" db="EMBL/GenBank/DDBJ databases">
        <authorList>
            <person name="Pan Q."/>
            <person name="Wen M."/>
            <person name="Jouanno E."/>
            <person name="Zahm M."/>
            <person name="Klopp C."/>
            <person name="Cabau C."/>
            <person name="Louis A."/>
            <person name="Berthelot C."/>
            <person name="Parey E."/>
            <person name="Roest Crollius H."/>
            <person name="Montfort J."/>
            <person name="Robinson-Rechavi M."/>
            <person name="Bouchez O."/>
            <person name="Lampietro C."/>
            <person name="Lopez Roques C."/>
            <person name="Donnadieu C."/>
            <person name="Postlethwait J."/>
            <person name="Bobe J."/>
            <person name="Verreycken H."/>
            <person name="Guiguen Y."/>
        </authorList>
    </citation>
    <scope>NUCLEOTIDE SEQUENCE [LARGE SCALE GENOMIC DNA]</scope>
    <source>
        <strain evidence="8">Up_M1</strain>
        <tissue evidence="8">Testis</tissue>
    </source>
</reference>
<evidence type="ECO:0000256" key="3">
    <source>
        <dbReference type="ARBA" id="ARBA00022833"/>
    </source>
</evidence>
<dbReference type="CDD" id="cd01396">
    <property type="entry name" value="MeCP2_MBD"/>
    <property type="match status" value="1"/>
</dbReference>
<dbReference type="SUPFAM" id="SSF54171">
    <property type="entry name" value="DNA-binding domain"/>
    <property type="match status" value="1"/>
</dbReference>
<feature type="compositionally biased region" description="Basic residues" evidence="5">
    <location>
        <begin position="807"/>
        <end position="823"/>
    </location>
</feature>
<feature type="region of interest" description="Disordered" evidence="5">
    <location>
        <begin position="1200"/>
        <end position="1224"/>
    </location>
</feature>
<feature type="compositionally biased region" description="Acidic residues" evidence="5">
    <location>
        <begin position="624"/>
        <end position="635"/>
    </location>
</feature>
<feature type="compositionally biased region" description="Acidic residues" evidence="5">
    <location>
        <begin position="833"/>
        <end position="843"/>
    </location>
</feature>
<evidence type="ECO:0000256" key="5">
    <source>
        <dbReference type="SAM" id="MobiDB-lite"/>
    </source>
</evidence>
<dbReference type="InterPro" id="IPR002857">
    <property type="entry name" value="Znf_CXXC"/>
</dbReference>
<feature type="region of interest" description="Disordered" evidence="5">
    <location>
        <begin position="77"/>
        <end position="121"/>
    </location>
</feature>
<organism evidence="8 9">
    <name type="scientific">Umbra pygmaea</name>
    <name type="common">Eastern mudminnow</name>
    <dbReference type="NCBI Taxonomy" id="75934"/>
    <lineage>
        <taxon>Eukaryota</taxon>
        <taxon>Metazoa</taxon>
        <taxon>Chordata</taxon>
        <taxon>Craniata</taxon>
        <taxon>Vertebrata</taxon>
        <taxon>Euteleostomi</taxon>
        <taxon>Actinopterygii</taxon>
        <taxon>Neopterygii</taxon>
        <taxon>Teleostei</taxon>
        <taxon>Protacanthopterygii</taxon>
        <taxon>Esociformes</taxon>
        <taxon>Umbridae</taxon>
        <taxon>Umbra</taxon>
    </lineage>
</organism>
<dbReference type="Pfam" id="PF02008">
    <property type="entry name" value="zf-CXXC"/>
    <property type="match status" value="1"/>
</dbReference>
<dbReference type="EMBL" id="JAGEUA010000001">
    <property type="protein sequence ID" value="KAL1020535.1"/>
    <property type="molecule type" value="Genomic_DNA"/>
</dbReference>
<keyword evidence="9" id="KW-1185">Reference proteome</keyword>
<dbReference type="PROSITE" id="PS51058">
    <property type="entry name" value="ZF_CXXC"/>
    <property type="match status" value="1"/>
</dbReference>
<keyword evidence="1" id="KW-0479">Metal-binding</keyword>
<feature type="compositionally biased region" description="Basic residues" evidence="5">
    <location>
        <begin position="547"/>
        <end position="572"/>
    </location>
</feature>
<sequence length="1247" mass="138915">MEVKRAKPLILRRDAVEGRMVARHIALETDMPRSTAANQVPEQHGRDRAGVEVSPKEVVIQLEDDLLTIGAELQMDTASSDGHGSLEVHGAGQGEETKAEDESPPGSWFEPLGEDEFDSDEKDLEWGKETRQVLRKVKVRCPVDGEEDWEACSSLGPGWKRKVVFRQFSALPARRKWDTYYSSPDGYRVRSKVELGKYFSNGVDLTHFDYASGLFLDKKNGPKHLNHMEDVASSSTSTSNTCTPVTDTPRSSTPDLDKNLTPKGTPETLNRASQNQVNFHLGTKSPKVTIHNIFPCSFKPSTLASGSLPPRLASLRSSNVAVVSTNKDVVDVQNLSPTQLPLSPNKYNISHLGLQGLTPTKNDLSQVGLQIPEHHRSDLSQVGLQIPEHHRKVVVVLRSQLDLDPITCSPPRHLALPSQWSNQWNGSNMVLNVHKQADSEKTAEERLVSSPKSDRLGSYARKIHLLMEANKKDALKKPAPSIVFRKLQQGLVSGPGIILPPCGEKRQRKEPLTDIEVEGDKWIVGGKQPEDIKEEEVDSSPTSLYNKQKKRKKYERKWAKITRRQSISRKVKMKEPVTEPEENKDQEEEKIEEKREEGEEEEEEEEEKPQKKTRSHQKVRAKEMDEEIKEEDEEWTSQKKKLRVKEKKDEAEWKPKKTEYTHSDGSESDEGIEQINSSSQAGKLKRSHCCGICEPCKRADCDKCVYCLDKPRNGGANKKKQKCKYRRCIYMPTKKDMRLSLHMKRKAEHIGQTVFIGPGPMGVPAGPEGFLVDAAASVVQGTVASEHRLLGQKLSKWRTIKSASGRGKGRGRGRGRPPKRLKWIQRPLSDTPVTDDTDEDEDPLYLRPPQPLEHLPGGTERDRVVWGELQERDNDPDMMEQIPPMSPSCMAVILSNGSSEEPNVIISDRPYPQTCYQGDHGNLKLIRINGHHITSVLPGPSLASSAPPVFYPTPESPSVTYLINYTTQLHPPLSSHQPPAGDCLPGYTEEEQLVELYAEVPRTILNLSAGSNRFMSIPEVEDVTPEDISPVIKESFSLALGPETGAEDEEEALFGFLEALRRTVLPAHWVGVMAQGPLLQLLQCSKLSTMADTILQIQPGFCYQVTVQGQPLLLTHPLYEAHPPCLSTVPQLVTLLLDLETKVVCPGFPIRPPAPGDTSKEPLEPVQCVRAAACNLLVHQDDERCEMCGDAVEEEELGGAAMEKEEPGGGGAVEEEEPGGGRVVGEEELGLVDALEFELEFREDEWV</sequence>
<feature type="domain" description="MBD" evidence="6">
    <location>
        <begin position="145"/>
        <end position="215"/>
    </location>
</feature>
<feature type="region of interest" description="Disordered" evidence="5">
    <location>
        <begin position="32"/>
        <end position="52"/>
    </location>
</feature>
<dbReference type="InterPro" id="IPR016177">
    <property type="entry name" value="DNA-bd_dom_sf"/>
</dbReference>
<gene>
    <name evidence="8" type="ORF">UPYG_G00001360</name>
</gene>
<evidence type="ECO:0000313" key="9">
    <source>
        <dbReference type="Proteomes" id="UP001557470"/>
    </source>
</evidence>
<evidence type="ECO:0000256" key="2">
    <source>
        <dbReference type="ARBA" id="ARBA00022771"/>
    </source>
</evidence>
<feature type="compositionally biased region" description="Basic and acidic residues" evidence="5">
    <location>
        <begin position="646"/>
        <end position="665"/>
    </location>
</feature>
<accession>A0ABD0XXR4</accession>
<feature type="region of interest" description="Disordered" evidence="5">
    <location>
        <begin position="523"/>
        <end position="679"/>
    </location>
</feature>
<feature type="region of interest" description="Disordered" evidence="5">
    <location>
        <begin position="797"/>
        <end position="858"/>
    </location>
</feature>
<comment type="caution">
    <text evidence="8">The sequence shown here is derived from an EMBL/GenBank/DDBJ whole genome shotgun (WGS) entry which is preliminary data.</text>
</comment>
<dbReference type="PROSITE" id="PS50982">
    <property type="entry name" value="MBD"/>
    <property type="match status" value="1"/>
</dbReference>
<dbReference type="InterPro" id="IPR001739">
    <property type="entry name" value="Methyl_CpG_DNA-bd"/>
</dbReference>
<dbReference type="Pfam" id="PF01429">
    <property type="entry name" value="MBD"/>
    <property type="match status" value="1"/>
</dbReference>
<protein>
    <submittedName>
        <fullName evidence="8">Uncharacterized protein</fullName>
    </submittedName>
</protein>
<evidence type="ECO:0000259" key="7">
    <source>
        <dbReference type="PROSITE" id="PS51058"/>
    </source>
</evidence>
<dbReference type="Gene3D" id="3.30.890.10">
    <property type="entry name" value="Methyl-cpg-binding Protein 2, Chain A"/>
    <property type="match status" value="1"/>
</dbReference>
<dbReference type="SMART" id="SM00391">
    <property type="entry name" value="MBD"/>
    <property type="match status" value="1"/>
</dbReference>
<proteinExistence type="predicted"/>
<feature type="compositionally biased region" description="Low complexity" evidence="5">
    <location>
        <begin position="233"/>
        <end position="248"/>
    </location>
</feature>
<dbReference type="GO" id="GO:0008270">
    <property type="term" value="F:zinc ion binding"/>
    <property type="evidence" value="ECO:0007669"/>
    <property type="project" value="UniProtKB-KW"/>
</dbReference>
<evidence type="ECO:0000256" key="1">
    <source>
        <dbReference type="ARBA" id="ARBA00022723"/>
    </source>
</evidence>
<evidence type="ECO:0000313" key="8">
    <source>
        <dbReference type="EMBL" id="KAL1020535.1"/>
    </source>
</evidence>